<name>A0A6N6RIJ3_9FLAO</name>
<dbReference type="OrthoDB" id="9851603at2"/>
<gene>
    <name evidence="1" type="ORF">F8C67_00365</name>
</gene>
<evidence type="ECO:0000313" key="1">
    <source>
        <dbReference type="EMBL" id="KAB2814216.1"/>
    </source>
</evidence>
<dbReference type="Proteomes" id="UP000468650">
    <property type="component" value="Unassembled WGS sequence"/>
</dbReference>
<accession>A0A6N6RIJ3</accession>
<sequence length="105" mass="12490">MLLIRPDSKQIRNNVFKRIMGGVQESKPVHRIAKQVVDELSTDLVLVDDPIERRLLIHDIYHRIENVHKVRRFNYGYASSAMNQNVSLAINEILYRFKTKYSRYF</sequence>
<protein>
    <submittedName>
        <fullName evidence="1">Uncharacterized protein</fullName>
    </submittedName>
</protein>
<keyword evidence="2" id="KW-1185">Reference proteome</keyword>
<organism evidence="1 2">
    <name type="scientific">Phaeocystidibacter luteus</name>
    <dbReference type="NCBI Taxonomy" id="911197"/>
    <lineage>
        <taxon>Bacteria</taxon>
        <taxon>Pseudomonadati</taxon>
        <taxon>Bacteroidota</taxon>
        <taxon>Flavobacteriia</taxon>
        <taxon>Flavobacteriales</taxon>
        <taxon>Phaeocystidibacteraceae</taxon>
        <taxon>Phaeocystidibacter</taxon>
    </lineage>
</organism>
<dbReference type="RefSeq" id="WP_151665797.1">
    <property type="nucleotide sequence ID" value="NZ_WBVO01000001.1"/>
</dbReference>
<proteinExistence type="predicted"/>
<comment type="caution">
    <text evidence="1">The sequence shown here is derived from an EMBL/GenBank/DDBJ whole genome shotgun (WGS) entry which is preliminary data.</text>
</comment>
<evidence type="ECO:0000313" key="2">
    <source>
        <dbReference type="Proteomes" id="UP000468650"/>
    </source>
</evidence>
<reference evidence="1 2" key="1">
    <citation type="submission" date="2019-09" db="EMBL/GenBank/DDBJ databases">
        <title>Genomes of family Cryomorphaceae.</title>
        <authorList>
            <person name="Bowman J.P."/>
        </authorList>
    </citation>
    <scope>NUCLEOTIDE SEQUENCE [LARGE SCALE GENOMIC DNA]</scope>
    <source>
        <strain evidence="1 2">LMG 25704</strain>
    </source>
</reference>
<dbReference type="EMBL" id="WBVO01000001">
    <property type="protein sequence ID" value="KAB2814216.1"/>
    <property type="molecule type" value="Genomic_DNA"/>
</dbReference>
<dbReference type="AlphaFoldDB" id="A0A6N6RIJ3"/>